<keyword evidence="10 21" id="KW-1133">Transmembrane helix</keyword>
<organism evidence="22 23">
    <name type="scientific">Candidatus Berkelbacteria bacterium Athens1014_28</name>
    <dbReference type="NCBI Taxonomy" id="2017145"/>
    <lineage>
        <taxon>Bacteria</taxon>
        <taxon>Candidatus Berkelbacteria</taxon>
    </lineage>
</organism>
<evidence type="ECO:0000256" key="2">
    <source>
        <dbReference type="ARBA" id="ARBA00004752"/>
    </source>
</evidence>
<feature type="transmembrane region" description="Helical" evidence="21">
    <location>
        <begin position="144"/>
        <end position="161"/>
    </location>
</feature>
<accession>A0A554LM41</accession>
<keyword evidence="6" id="KW-0808">Transferase</keyword>
<dbReference type="GO" id="GO:0071555">
    <property type="term" value="P:cell wall organization"/>
    <property type="evidence" value="ECO:0007669"/>
    <property type="project" value="UniProtKB-KW"/>
</dbReference>
<protein>
    <recommendedName>
        <fullName evidence="17">Probable peptidoglycan glycosyltransferase FtsW</fullName>
        <ecNumber evidence="19">2.4.99.28</ecNumber>
    </recommendedName>
    <alternativeName>
        <fullName evidence="18">Cell division protein FtsW</fullName>
    </alternativeName>
    <alternativeName>
        <fullName evidence="15">Cell wall polymerase</fullName>
    </alternativeName>
    <alternativeName>
        <fullName evidence="14">Peptidoglycan polymerase</fullName>
    </alternativeName>
</protein>
<evidence type="ECO:0000256" key="19">
    <source>
        <dbReference type="ARBA" id="ARBA00044770"/>
    </source>
</evidence>
<keyword evidence="12" id="KW-0131">Cell cycle</keyword>
<proteinExistence type="inferred from homology"/>
<gene>
    <name evidence="22" type="ORF">Athens101428_483</name>
</gene>
<evidence type="ECO:0000256" key="8">
    <source>
        <dbReference type="ARBA" id="ARBA00022960"/>
    </source>
</evidence>
<evidence type="ECO:0000256" key="16">
    <source>
        <dbReference type="ARBA" id="ARBA00038053"/>
    </source>
</evidence>
<evidence type="ECO:0000313" key="23">
    <source>
        <dbReference type="Proteomes" id="UP000316495"/>
    </source>
</evidence>
<dbReference type="InterPro" id="IPR013437">
    <property type="entry name" value="FtsW"/>
</dbReference>
<evidence type="ECO:0000256" key="15">
    <source>
        <dbReference type="ARBA" id="ARBA00033270"/>
    </source>
</evidence>
<name>A0A554LM41_9BACT</name>
<feature type="transmembrane region" description="Helical" evidence="21">
    <location>
        <begin position="275"/>
        <end position="294"/>
    </location>
</feature>
<comment type="pathway">
    <text evidence="2">Cell wall biogenesis; peptidoglycan biosynthesis.</text>
</comment>
<evidence type="ECO:0000256" key="21">
    <source>
        <dbReference type="SAM" id="Phobius"/>
    </source>
</evidence>
<keyword evidence="4" id="KW-0132">Cell division</keyword>
<dbReference type="Proteomes" id="UP000316495">
    <property type="component" value="Unassembled WGS sequence"/>
</dbReference>
<sequence>MNSSYKNRGRSDYLLMVLVFILIAFGLVMIYSVSKYLSLQVTDQASDKYFLVRQFWSLGFGLLVWIFFQVVDFHLWRKNSGVMLFITFLLLASVFIFGKTGSSDRWINLFGVGFQPSEFAKLTLIFYLSGWLSNRKNQEEIDKTFIPFVVIMSAISVLMLVQKDLGTLSIILVIAAAIYISAGAKISNILLAGSFGVFLLWLAIKIEPYRLQRLTAFFNPGANTLTTSYHIQNALIAVGSGGLFGLGFGQSKQKFLYLPEAHTDSIFPIIVEELGFLRSSVVVLIYCIIAYRGFRIAQNAPDNFSRLVAVGVTTWIIWQAFINLASMLAIVPMTGVPLPFISYGGTSLIAFLAGVGVLLNISKHTVD</sequence>
<dbReference type="PANTHER" id="PTHR30474">
    <property type="entry name" value="CELL CYCLE PROTEIN"/>
    <property type="match status" value="1"/>
</dbReference>
<evidence type="ECO:0000256" key="12">
    <source>
        <dbReference type="ARBA" id="ARBA00023306"/>
    </source>
</evidence>
<dbReference type="PANTHER" id="PTHR30474:SF2">
    <property type="entry name" value="PEPTIDOGLYCAN GLYCOSYLTRANSFERASE FTSW-RELATED"/>
    <property type="match status" value="1"/>
</dbReference>
<evidence type="ECO:0000313" key="22">
    <source>
        <dbReference type="EMBL" id="TSC93960.1"/>
    </source>
</evidence>
<evidence type="ECO:0000256" key="20">
    <source>
        <dbReference type="ARBA" id="ARBA00049902"/>
    </source>
</evidence>
<feature type="transmembrane region" description="Helical" evidence="21">
    <location>
        <begin position="167"/>
        <end position="182"/>
    </location>
</feature>
<dbReference type="GO" id="GO:0051301">
    <property type="term" value="P:cell division"/>
    <property type="evidence" value="ECO:0007669"/>
    <property type="project" value="UniProtKB-KW"/>
</dbReference>
<dbReference type="GO" id="GO:0008360">
    <property type="term" value="P:regulation of cell shape"/>
    <property type="evidence" value="ECO:0007669"/>
    <property type="project" value="UniProtKB-KW"/>
</dbReference>
<keyword evidence="9" id="KW-0573">Peptidoglycan synthesis</keyword>
<dbReference type="GO" id="GO:0009252">
    <property type="term" value="P:peptidoglycan biosynthetic process"/>
    <property type="evidence" value="ECO:0007669"/>
    <property type="project" value="UniProtKB-KW"/>
</dbReference>
<evidence type="ECO:0000256" key="3">
    <source>
        <dbReference type="ARBA" id="ARBA00022475"/>
    </source>
</evidence>
<evidence type="ECO:0000256" key="18">
    <source>
        <dbReference type="ARBA" id="ARBA00041418"/>
    </source>
</evidence>
<comment type="caution">
    <text evidence="22">The sequence shown here is derived from an EMBL/GenBank/DDBJ whole genome shotgun (WGS) entry which is preliminary data.</text>
</comment>
<evidence type="ECO:0000256" key="14">
    <source>
        <dbReference type="ARBA" id="ARBA00032370"/>
    </source>
</evidence>
<keyword evidence="5" id="KW-0328">Glycosyltransferase</keyword>
<dbReference type="GO" id="GO:0015648">
    <property type="term" value="F:lipid-linked peptidoglycan transporter activity"/>
    <property type="evidence" value="ECO:0007669"/>
    <property type="project" value="TreeGrafter"/>
</dbReference>
<comment type="catalytic activity">
    <reaction evidence="20">
        <text>[GlcNAc-(1-&gt;4)-Mur2Ac(oyl-L-Ala-gamma-D-Glu-L-Lys-D-Ala-D-Ala)](n)-di-trans,octa-cis-undecaprenyl diphosphate + beta-D-GlcNAc-(1-&gt;4)-Mur2Ac(oyl-L-Ala-gamma-D-Glu-L-Lys-D-Ala-D-Ala)-di-trans,octa-cis-undecaprenyl diphosphate = [GlcNAc-(1-&gt;4)-Mur2Ac(oyl-L-Ala-gamma-D-Glu-L-Lys-D-Ala-D-Ala)](n+1)-di-trans,octa-cis-undecaprenyl diphosphate + di-trans,octa-cis-undecaprenyl diphosphate + H(+)</text>
        <dbReference type="Rhea" id="RHEA:23708"/>
        <dbReference type="Rhea" id="RHEA-COMP:9602"/>
        <dbReference type="Rhea" id="RHEA-COMP:9603"/>
        <dbReference type="ChEBI" id="CHEBI:15378"/>
        <dbReference type="ChEBI" id="CHEBI:58405"/>
        <dbReference type="ChEBI" id="CHEBI:60033"/>
        <dbReference type="ChEBI" id="CHEBI:78435"/>
        <dbReference type="EC" id="2.4.99.28"/>
    </reaction>
</comment>
<dbReference type="EC" id="2.4.99.28" evidence="19"/>
<evidence type="ECO:0000256" key="9">
    <source>
        <dbReference type="ARBA" id="ARBA00022984"/>
    </source>
</evidence>
<keyword evidence="11 21" id="KW-0472">Membrane</keyword>
<dbReference type="NCBIfam" id="TIGR02614">
    <property type="entry name" value="ftsW"/>
    <property type="match status" value="1"/>
</dbReference>
<reference evidence="22 23" key="1">
    <citation type="submission" date="2017-07" db="EMBL/GenBank/DDBJ databases">
        <title>Mechanisms for carbon and nitrogen cycling indicate functional differentiation within the Candidate Phyla Radiation.</title>
        <authorList>
            <person name="Danczak R.E."/>
            <person name="Johnston M.D."/>
            <person name="Kenah C."/>
            <person name="Slattery M."/>
            <person name="Wrighton K.C."/>
            <person name="Wilkins M.J."/>
        </authorList>
    </citation>
    <scope>NUCLEOTIDE SEQUENCE [LARGE SCALE GENOMIC DNA]</scope>
    <source>
        <strain evidence="22">Athens1014_28</strain>
    </source>
</reference>
<feature type="transmembrane region" description="Helical" evidence="21">
    <location>
        <begin position="12"/>
        <end position="34"/>
    </location>
</feature>
<evidence type="ECO:0000256" key="7">
    <source>
        <dbReference type="ARBA" id="ARBA00022692"/>
    </source>
</evidence>
<dbReference type="Pfam" id="PF01098">
    <property type="entry name" value="FTSW_RODA_SPOVE"/>
    <property type="match status" value="1"/>
</dbReference>
<evidence type="ECO:0000256" key="6">
    <source>
        <dbReference type="ARBA" id="ARBA00022679"/>
    </source>
</evidence>
<evidence type="ECO:0000256" key="11">
    <source>
        <dbReference type="ARBA" id="ARBA00023136"/>
    </source>
</evidence>
<keyword evidence="7 21" id="KW-0812">Transmembrane</keyword>
<evidence type="ECO:0000256" key="13">
    <source>
        <dbReference type="ARBA" id="ARBA00023316"/>
    </source>
</evidence>
<keyword evidence="8" id="KW-0133">Cell shape</keyword>
<keyword evidence="3" id="KW-1003">Cell membrane</keyword>
<comment type="subcellular location">
    <subcellularLocation>
        <location evidence="1">Cell membrane</location>
        <topology evidence="1">Multi-pass membrane protein</topology>
    </subcellularLocation>
</comment>
<evidence type="ECO:0000256" key="5">
    <source>
        <dbReference type="ARBA" id="ARBA00022676"/>
    </source>
</evidence>
<dbReference type="EMBL" id="VMGN01000024">
    <property type="protein sequence ID" value="TSC93960.1"/>
    <property type="molecule type" value="Genomic_DNA"/>
</dbReference>
<dbReference type="GO" id="GO:0005886">
    <property type="term" value="C:plasma membrane"/>
    <property type="evidence" value="ECO:0007669"/>
    <property type="project" value="UniProtKB-SubCell"/>
</dbReference>
<feature type="transmembrane region" description="Helical" evidence="21">
    <location>
        <begin position="54"/>
        <end position="75"/>
    </location>
</feature>
<evidence type="ECO:0000256" key="10">
    <source>
        <dbReference type="ARBA" id="ARBA00022989"/>
    </source>
</evidence>
<dbReference type="AlphaFoldDB" id="A0A554LM41"/>
<dbReference type="GO" id="GO:0032153">
    <property type="term" value="C:cell division site"/>
    <property type="evidence" value="ECO:0007669"/>
    <property type="project" value="TreeGrafter"/>
</dbReference>
<feature type="transmembrane region" description="Helical" evidence="21">
    <location>
        <begin position="306"/>
        <end position="328"/>
    </location>
</feature>
<evidence type="ECO:0000256" key="17">
    <source>
        <dbReference type="ARBA" id="ARBA00041185"/>
    </source>
</evidence>
<dbReference type="GO" id="GO:0008955">
    <property type="term" value="F:peptidoglycan glycosyltransferase activity"/>
    <property type="evidence" value="ECO:0007669"/>
    <property type="project" value="UniProtKB-EC"/>
</dbReference>
<feature type="transmembrane region" description="Helical" evidence="21">
    <location>
        <begin position="82"/>
        <end position="100"/>
    </location>
</feature>
<feature type="transmembrane region" description="Helical" evidence="21">
    <location>
        <begin position="340"/>
        <end position="361"/>
    </location>
</feature>
<evidence type="ECO:0000256" key="1">
    <source>
        <dbReference type="ARBA" id="ARBA00004651"/>
    </source>
</evidence>
<keyword evidence="13" id="KW-0961">Cell wall biogenesis/degradation</keyword>
<comment type="similarity">
    <text evidence="16">Belongs to the SEDS family. FtsW subfamily.</text>
</comment>
<dbReference type="InterPro" id="IPR001182">
    <property type="entry name" value="FtsW/RodA"/>
</dbReference>
<evidence type="ECO:0000256" key="4">
    <source>
        <dbReference type="ARBA" id="ARBA00022618"/>
    </source>
</evidence>